<feature type="region of interest" description="Disordered" evidence="9">
    <location>
        <begin position="266"/>
        <end position="293"/>
    </location>
</feature>
<feature type="DNA-binding region" description="Homeobox" evidence="8">
    <location>
        <begin position="421"/>
        <end position="483"/>
    </location>
</feature>
<dbReference type="Pfam" id="PF05920">
    <property type="entry name" value="Homeobox_KN"/>
    <property type="match status" value="1"/>
</dbReference>
<evidence type="ECO:0000256" key="4">
    <source>
        <dbReference type="ARBA" id="ARBA00023125"/>
    </source>
</evidence>
<keyword evidence="3" id="KW-0805">Transcription regulation</keyword>
<keyword evidence="5 8" id="KW-0371">Homeobox</keyword>
<dbReference type="GO" id="GO:0005634">
    <property type="term" value="C:nucleus"/>
    <property type="evidence" value="ECO:0007669"/>
    <property type="project" value="UniProtKB-SubCell"/>
</dbReference>
<dbReference type="SMART" id="SM00389">
    <property type="entry name" value="HOX"/>
    <property type="match status" value="1"/>
</dbReference>
<evidence type="ECO:0000256" key="5">
    <source>
        <dbReference type="ARBA" id="ARBA00023155"/>
    </source>
</evidence>
<dbReference type="SMART" id="SM00574">
    <property type="entry name" value="POX"/>
    <property type="match status" value="1"/>
</dbReference>
<organism evidence="11 12">
    <name type="scientific">Olea europaea subsp. europaea</name>
    <dbReference type="NCBI Taxonomy" id="158383"/>
    <lineage>
        <taxon>Eukaryota</taxon>
        <taxon>Viridiplantae</taxon>
        <taxon>Streptophyta</taxon>
        <taxon>Embryophyta</taxon>
        <taxon>Tracheophyta</taxon>
        <taxon>Spermatophyta</taxon>
        <taxon>Magnoliopsida</taxon>
        <taxon>eudicotyledons</taxon>
        <taxon>Gunneridae</taxon>
        <taxon>Pentapetalae</taxon>
        <taxon>asterids</taxon>
        <taxon>lamiids</taxon>
        <taxon>Lamiales</taxon>
        <taxon>Oleaceae</taxon>
        <taxon>Oleeae</taxon>
        <taxon>Olea</taxon>
    </lineage>
</organism>
<feature type="region of interest" description="Disordered" evidence="9">
    <location>
        <begin position="494"/>
        <end position="514"/>
    </location>
</feature>
<comment type="similarity">
    <text evidence="2">Belongs to the TALE/BELL homeobox family.</text>
</comment>
<dbReference type="PROSITE" id="PS50071">
    <property type="entry name" value="HOMEOBOX_2"/>
    <property type="match status" value="1"/>
</dbReference>
<dbReference type="PANTHER" id="PTHR11850">
    <property type="entry name" value="HOMEOBOX PROTEIN TRANSCRIPTION FACTORS"/>
    <property type="match status" value="1"/>
</dbReference>
<evidence type="ECO:0000256" key="9">
    <source>
        <dbReference type="SAM" id="MobiDB-lite"/>
    </source>
</evidence>
<dbReference type="InterPro" id="IPR050224">
    <property type="entry name" value="TALE_homeobox"/>
</dbReference>
<reference evidence="11 12" key="1">
    <citation type="submission" date="2019-12" db="EMBL/GenBank/DDBJ databases">
        <authorList>
            <person name="Alioto T."/>
            <person name="Alioto T."/>
            <person name="Gomez Garrido J."/>
        </authorList>
    </citation>
    <scope>NUCLEOTIDE SEQUENCE [LARGE SCALE GENOMIC DNA]</scope>
</reference>
<keyword evidence="4 8" id="KW-0238">DNA-binding</keyword>
<evidence type="ECO:0000313" key="12">
    <source>
        <dbReference type="Proteomes" id="UP000594638"/>
    </source>
</evidence>
<evidence type="ECO:0000256" key="7">
    <source>
        <dbReference type="ARBA" id="ARBA00023242"/>
    </source>
</evidence>
<dbReference type="GO" id="GO:0006355">
    <property type="term" value="P:regulation of DNA-templated transcription"/>
    <property type="evidence" value="ECO:0007669"/>
    <property type="project" value="InterPro"/>
</dbReference>
<evidence type="ECO:0000256" key="1">
    <source>
        <dbReference type="ARBA" id="ARBA00004123"/>
    </source>
</evidence>
<evidence type="ECO:0000256" key="2">
    <source>
        <dbReference type="ARBA" id="ARBA00006454"/>
    </source>
</evidence>
<dbReference type="FunFam" id="1.10.10.60:FF:000083">
    <property type="entry name" value="BEL1-like homeodomain protein 4"/>
    <property type="match status" value="1"/>
</dbReference>
<evidence type="ECO:0000256" key="3">
    <source>
        <dbReference type="ARBA" id="ARBA00023015"/>
    </source>
</evidence>
<protein>
    <submittedName>
        <fullName evidence="11">BEL1-like homeodomain 4</fullName>
    </submittedName>
</protein>
<dbReference type="OrthoDB" id="10056939at2759"/>
<dbReference type="Pfam" id="PF07526">
    <property type="entry name" value="POX"/>
    <property type="match status" value="1"/>
</dbReference>
<dbReference type="EMBL" id="CACTIH010003748">
    <property type="protein sequence ID" value="CAA2983972.1"/>
    <property type="molecule type" value="Genomic_DNA"/>
</dbReference>
<keyword evidence="7 8" id="KW-0539">Nucleus</keyword>
<keyword evidence="6" id="KW-0804">Transcription</keyword>
<dbReference type="AlphaFoldDB" id="A0A8S0RWP4"/>
<dbReference type="SUPFAM" id="SSF46689">
    <property type="entry name" value="Homeodomain-like"/>
    <property type="match status" value="1"/>
</dbReference>
<gene>
    <name evidence="11" type="ORF">OLEA9_A033334</name>
</gene>
<proteinExistence type="inferred from homology"/>
<name>A0A8S0RWP4_OLEEU</name>
<dbReference type="GO" id="GO:0003677">
    <property type="term" value="F:DNA binding"/>
    <property type="evidence" value="ECO:0007669"/>
    <property type="project" value="UniProtKB-UniRule"/>
</dbReference>
<feature type="region of interest" description="Disordered" evidence="9">
    <location>
        <begin position="206"/>
        <end position="232"/>
    </location>
</feature>
<sequence>MSQRFQQGIYNISNAYERSVTAKQGDWTGEKEMFRVQGFEQVDLTGQPPVYDNGGMLTEIINSPWQKAANEILDDQIQIESSYNRWLQKQQIPAEVHEAELPFMIPLVKASSPPISASIQNLLPNSSDFSLQGFPLVNMDPPPQTTWLASSCGEDDTTAKIGSIVEGQGLSLSLSSLRHFESAKFEDLRLENGGVYFHNQGIGTSSGNPYGSKNLGPNQPRDDQIHFGYTSSPRITNGLKNSKYLRSAQELLEELCSVVKGQFKNQKVKKQDRNPNALNGGGGGGAGASSSKDRYSLSQAARADYQRKKVKLLSMLDEIDVRYSRYCEQMQTVVNWFDLVVGNGAAAPYTVLAQKAISRHFRCTKDAIIAQLKQTCEILGENDVTISTGLTKGETPKLKLLEQKFRQQKALHHMGMLDSEAWRPQRGLPDRSVNILRAWLFEHFLHPYPSEADKLLLSRQTGLSKNQVSNWFINARVRLWKPMVEEMYQREFQEGQEAAEAKQDNVNEPNSETHHQNNVVTTAQTTMQNTANITAASKISEMNALEKDPSQNSINYRQCTLGNQLGFQAGRSSTSTTCADHLAPSVYRCFMANEAGRHDLGVSTDEGANAGLVRLGSSQAGDVSLTLGLRHSGNVPRTRMSQLSISDFEAY</sequence>
<evidence type="ECO:0000259" key="10">
    <source>
        <dbReference type="PROSITE" id="PS50071"/>
    </source>
</evidence>
<evidence type="ECO:0000256" key="8">
    <source>
        <dbReference type="PROSITE-ProRule" id="PRU00108"/>
    </source>
</evidence>
<dbReference type="Gramene" id="OE9A033334T2">
    <property type="protein sequence ID" value="OE9A033334C2"/>
    <property type="gene ID" value="OE9A033334"/>
</dbReference>
<dbReference type="InterPro" id="IPR001356">
    <property type="entry name" value="HD"/>
</dbReference>
<keyword evidence="12" id="KW-1185">Reference proteome</keyword>
<comment type="subcellular location">
    <subcellularLocation>
        <location evidence="1 8">Nucleus</location>
    </subcellularLocation>
</comment>
<evidence type="ECO:0000313" key="11">
    <source>
        <dbReference type="EMBL" id="CAA2983972.1"/>
    </source>
</evidence>
<comment type="caution">
    <text evidence="11">The sequence shown here is derived from an EMBL/GenBank/DDBJ whole genome shotgun (WGS) entry which is preliminary data.</text>
</comment>
<dbReference type="CDD" id="cd00086">
    <property type="entry name" value="homeodomain"/>
    <property type="match status" value="1"/>
</dbReference>
<dbReference type="InterPro" id="IPR006563">
    <property type="entry name" value="POX_dom"/>
</dbReference>
<dbReference type="InterPro" id="IPR009057">
    <property type="entry name" value="Homeodomain-like_sf"/>
</dbReference>
<dbReference type="Proteomes" id="UP000594638">
    <property type="component" value="Unassembled WGS sequence"/>
</dbReference>
<dbReference type="InterPro" id="IPR008422">
    <property type="entry name" value="KN_HD"/>
</dbReference>
<evidence type="ECO:0000256" key="6">
    <source>
        <dbReference type="ARBA" id="ARBA00023163"/>
    </source>
</evidence>
<feature type="domain" description="Homeobox" evidence="10">
    <location>
        <begin position="419"/>
        <end position="482"/>
    </location>
</feature>
<feature type="compositionally biased region" description="Polar residues" evidence="9">
    <location>
        <begin position="206"/>
        <end position="217"/>
    </location>
</feature>
<dbReference type="Gene3D" id="1.10.10.60">
    <property type="entry name" value="Homeodomain-like"/>
    <property type="match status" value="1"/>
</dbReference>
<accession>A0A8S0RWP4</accession>